<protein>
    <submittedName>
        <fullName evidence="1">Uncharacterized protein</fullName>
    </submittedName>
</protein>
<name>A0A2P2QF95_RHIMU</name>
<reference evidence="1" key="1">
    <citation type="submission" date="2018-02" db="EMBL/GenBank/DDBJ databases">
        <title>Rhizophora mucronata_Transcriptome.</title>
        <authorList>
            <person name="Meera S.P."/>
            <person name="Sreeshan A."/>
            <person name="Augustine A."/>
        </authorList>
    </citation>
    <scope>NUCLEOTIDE SEQUENCE</scope>
    <source>
        <tissue evidence="1">Leaf</tissue>
    </source>
</reference>
<dbReference type="AlphaFoldDB" id="A0A2P2QF95"/>
<dbReference type="EMBL" id="GGEC01085111">
    <property type="protein sequence ID" value="MBX65595.1"/>
    <property type="molecule type" value="Transcribed_RNA"/>
</dbReference>
<proteinExistence type="predicted"/>
<evidence type="ECO:0000313" key="1">
    <source>
        <dbReference type="EMBL" id="MBX65595.1"/>
    </source>
</evidence>
<accession>A0A2P2QF95</accession>
<sequence>MGIWNFNLEDKKRNHTIKLLELWFLSFL</sequence>
<organism evidence="1">
    <name type="scientific">Rhizophora mucronata</name>
    <name type="common">Asiatic mangrove</name>
    <dbReference type="NCBI Taxonomy" id="61149"/>
    <lineage>
        <taxon>Eukaryota</taxon>
        <taxon>Viridiplantae</taxon>
        <taxon>Streptophyta</taxon>
        <taxon>Embryophyta</taxon>
        <taxon>Tracheophyta</taxon>
        <taxon>Spermatophyta</taxon>
        <taxon>Magnoliopsida</taxon>
        <taxon>eudicotyledons</taxon>
        <taxon>Gunneridae</taxon>
        <taxon>Pentapetalae</taxon>
        <taxon>rosids</taxon>
        <taxon>fabids</taxon>
        <taxon>Malpighiales</taxon>
        <taxon>Rhizophoraceae</taxon>
        <taxon>Rhizophora</taxon>
    </lineage>
</organism>